<feature type="compositionally biased region" description="Polar residues" evidence="1">
    <location>
        <begin position="1"/>
        <end position="10"/>
    </location>
</feature>
<evidence type="ECO:0000313" key="3">
    <source>
        <dbReference type="Proteomes" id="UP000591131"/>
    </source>
</evidence>
<dbReference type="Proteomes" id="UP000591131">
    <property type="component" value="Unassembled WGS sequence"/>
</dbReference>
<protein>
    <submittedName>
        <fullName evidence="2">Uncharacterized protein</fullName>
    </submittedName>
</protein>
<feature type="compositionally biased region" description="Basic and acidic residues" evidence="1">
    <location>
        <begin position="146"/>
        <end position="162"/>
    </location>
</feature>
<comment type="caution">
    <text evidence="2">The sequence shown here is derived from an EMBL/GenBank/DDBJ whole genome shotgun (WGS) entry which is preliminary data.</text>
</comment>
<name>A0A7J6N2L4_PERCH</name>
<feature type="region of interest" description="Disordered" evidence="1">
    <location>
        <begin position="840"/>
        <end position="868"/>
    </location>
</feature>
<evidence type="ECO:0000256" key="1">
    <source>
        <dbReference type="SAM" id="MobiDB-lite"/>
    </source>
</evidence>
<gene>
    <name evidence="2" type="ORF">FOL47_005364</name>
</gene>
<feature type="compositionally biased region" description="Basic and acidic residues" evidence="1">
    <location>
        <begin position="210"/>
        <end position="219"/>
    </location>
</feature>
<feature type="compositionally biased region" description="Polar residues" evidence="1">
    <location>
        <begin position="114"/>
        <end position="134"/>
    </location>
</feature>
<feature type="compositionally biased region" description="Polar residues" evidence="1">
    <location>
        <begin position="220"/>
        <end position="231"/>
    </location>
</feature>
<dbReference type="SUPFAM" id="SSF64182">
    <property type="entry name" value="DHH phosphoesterases"/>
    <property type="match status" value="1"/>
</dbReference>
<evidence type="ECO:0000313" key="2">
    <source>
        <dbReference type="EMBL" id="KAF4678085.1"/>
    </source>
</evidence>
<sequence length="868" mass="96972">MRSTANSGSRSGADASTGEWAPRLRWKPNAGGNQNNGKQQPGSSSRQRSTGTERSGGQGASWSERNASAGPSSRRRSSKGRRRNRSKDAKVVLTPAVGRAADMRANEGKDGKWQSPQGSTSGRNEISFESTTACDSAECDGSSLEMAEKPRVVLEPRADHGGPRLSLPLERSPQGSKRRKGKASGGGVSSSGEPALPRGGSNSWSKKHKGTAEPPRDQWRSQARSGWKNSGNGRGYGKGWEDKREGSGDLQTKTTAEWSGAAGWSSTGWNDDSSEIYLGPKWGEESSTVRTIFYDHDKPPPGVSKNAKFFHDPPGTYAVMDTSEGKISKAWHSYGDKGRIFASEVDVVVFHASCNDGMGAAYAVYQGLLNERYRRHRRSASREQASEKSWYDTEDRKTPTPVREDQLPKFFGEVHSQTEIEFDYEGKNVVLLDFVYTDRAVLEELGRKCKRCIILDHHQSTATQWMTAPVPGVEYIINQRQSACTLAWDYFLGRRARVPLLLRYIEDCDIARFTYYNSSYFQTGFRCKRVDYEPPIFTPGKIDEQCLRAFADCVDRGDEFLNECIEAGSSGEVDEYYYDVRQHVWRSRLRRLKLFPKLLARVVNCSSQSLKGRVMGEMLEYRGRGAKRDDGMDVPEEEMEPKADLALIYFFDDTTRRYRVSMSTDREDVDVAEICTAYGGGGHQYVGGFYFTCYEPGSKKTPPPGNPSCGYTVEEIFEPLDFDMDEEDSSEEAEASPCVAEEWNLEATGRAAMSLHMALRAGDDTLIDGDTVQVLDCYVSEWARPVAEDGRSPWMLRPVEFELLSLALRCWDARILQKRYPAFEPVVDSTRREIEKLMQLASASSGSSPPPPLREPPRIKRLDSFSEC</sequence>
<organism evidence="2 3">
    <name type="scientific">Perkinsus chesapeaki</name>
    <name type="common">Clam parasite</name>
    <name type="synonym">Perkinsus andrewsi</name>
    <dbReference type="NCBI Taxonomy" id="330153"/>
    <lineage>
        <taxon>Eukaryota</taxon>
        <taxon>Sar</taxon>
        <taxon>Alveolata</taxon>
        <taxon>Perkinsozoa</taxon>
        <taxon>Perkinsea</taxon>
        <taxon>Perkinsida</taxon>
        <taxon>Perkinsidae</taxon>
        <taxon>Perkinsus</taxon>
    </lineage>
</organism>
<dbReference type="AlphaFoldDB" id="A0A7J6N2L4"/>
<accession>A0A7J6N2L4</accession>
<dbReference type="EMBL" id="JAAPAO010000003">
    <property type="protein sequence ID" value="KAF4678085.1"/>
    <property type="molecule type" value="Genomic_DNA"/>
</dbReference>
<dbReference type="OrthoDB" id="443832at2759"/>
<dbReference type="PANTHER" id="PTHR46922">
    <property type="entry name" value="DHHA1 DOMAIN PROTEIN"/>
    <property type="match status" value="1"/>
</dbReference>
<feature type="compositionally biased region" description="Basic and acidic residues" evidence="1">
    <location>
        <begin position="855"/>
        <end position="868"/>
    </location>
</feature>
<dbReference type="InterPro" id="IPR038763">
    <property type="entry name" value="DHH_sf"/>
</dbReference>
<feature type="compositionally biased region" description="Basic residues" evidence="1">
    <location>
        <begin position="73"/>
        <end position="85"/>
    </location>
</feature>
<dbReference type="PANTHER" id="PTHR46922:SF4">
    <property type="entry name" value="DHHA1 DOMAIN PROTEIN"/>
    <property type="match status" value="1"/>
</dbReference>
<reference evidence="2 3" key="1">
    <citation type="submission" date="2020-04" db="EMBL/GenBank/DDBJ databases">
        <title>Perkinsus chesapeaki whole genome sequence.</title>
        <authorList>
            <person name="Bogema D.R."/>
        </authorList>
    </citation>
    <scope>NUCLEOTIDE SEQUENCE [LARGE SCALE GENOMIC DNA]</scope>
    <source>
        <strain evidence="2">ATCC PRA-425</strain>
    </source>
</reference>
<feature type="region of interest" description="Disordered" evidence="1">
    <location>
        <begin position="1"/>
        <end position="267"/>
    </location>
</feature>
<feature type="region of interest" description="Disordered" evidence="1">
    <location>
        <begin position="376"/>
        <end position="403"/>
    </location>
</feature>
<feature type="compositionally biased region" description="Low complexity" evidence="1">
    <location>
        <begin position="27"/>
        <end position="45"/>
    </location>
</feature>
<feature type="compositionally biased region" description="Basic and acidic residues" evidence="1">
    <location>
        <begin position="380"/>
        <end position="403"/>
    </location>
</feature>
<proteinExistence type="predicted"/>
<dbReference type="Gene3D" id="3.10.310.30">
    <property type="match status" value="1"/>
</dbReference>
<feature type="compositionally biased region" description="Basic and acidic residues" evidence="1">
    <location>
        <begin position="101"/>
        <end position="112"/>
    </location>
</feature>
<keyword evidence="3" id="KW-1185">Reference proteome</keyword>